<sequence>MALNANNPHICFTCTKQAIFHFSLRSGSSVLPVFASGVLRFLHTPGPPCVCIRQPAFSSRSRSSVLPVFVSGDLRFPLALQVVECETAHMPPASRAKHCTASAGLKSLGL</sequence>
<organism evidence="1 2">
    <name type="scientific">Mugilogobius chulae</name>
    <name type="common">yellowstripe goby</name>
    <dbReference type="NCBI Taxonomy" id="88201"/>
    <lineage>
        <taxon>Eukaryota</taxon>
        <taxon>Metazoa</taxon>
        <taxon>Chordata</taxon>
        <taxon>Craniata</taxon>
        <taxon>Vertebrata</taxon>
        <taxon>Euteleostomi</taxon>
        <taxon>Actinopterygii</taxon>
        <taxon>Neopterygii</taxon>
        <taxon>Teleostei</taxon>
        <taxon>Neoteleostei</taxon>
        <taxon>Acanthomorphata</taxon>
        <taxon>Gobiaria</taxon>
        <taxon>Gobiiformes</taxon>
        <taxon>Gobioidei</taxon>
        <taxon>Gobiidae</taxon>
        <taxon>Gobionellinae</taxon>
        <taxon>Mugilogobius</taxon>
    </lineage>
</organism>
<accession>A0AAW0MYB3</accession>
<gene>
    <name evidence="1" type="ORF">WMY93_026190</name>
</gene>
<name>A0AAW0MYB3_9GOBI</name>
<evidence type="ECO:0000313" key="1">
    <source>
        <dbReference type="EMBL" id="KAK7886569.1"/>
    </source>
</evidence>
<protein>
    <submittedName>
        <fullName evidence="1">Uncharacterized protein</fullName>
    </submittedName>
</protein>
<proteinExistence type="predicted"/>
<dbReference type="Proteomes" id="UP001460270">
    <property type="component" value="Unassembled WGS sequence"/>
</dbReference>
<comment type="caution">
    <text evidence="1">The sequence shown here is derived from an EMBL/GenBank/DDBJ whole genome shotgun (WGS) entry which is preliminary data.</text>
</comment>
<evidence type="ECO:0000313" key="2">
    <source>
        <dbReference type="Proteomes" id="UP001460270"/>
    </source>
</evidence>
<dbReference type="EMBL" id="JBBPFD010000019">
    <property type="protein sequence ID" value="KAK7886569.1"/>
    <property type="molecule type" value="Genomic_DNA"/>
</dbReference>
<reference evidence="2" key="1">
    <citation type="submission" date="2024-04" db="EMBL/GenBank/DDBJ databases">
        <title>Salinicola lusitanus LLJ914,a marine bacterium isolated from the Okinawa Trough.</title>
        <authorList>
            <person name="Li J."/>
        </authorList>
    </citation>
    <scope>NUCLEOTIDE SEQUENCE [LARGE SCALE GENOMIC DNA]</scope>
</reference>
<dbReference type="AlphaFoldDB" id="A0AAW0MYB3"/>
<keyword evidence="2" id="KW-1185">Reference proteome</keyword>